<dbReference type="GO" id="GO:0005737">
    <property type="term" value="C:cytoplasm"/>
    <property type="evidence" value="ECO:0007669"/>
    <property type="project" value="TreeGrafter"/>
</dbReference>
<accession>A0A226E2U1</accession>
<dbReference type="PANTHER" id="PTHR11188:SF176">
    <property type="entry name" value="ARRESTIN DOMAIN-CONTAINING PROTEIN 1"/>
    <property type="match status" value="1"/>
</dbReference>
<dbReference type="InterPro" id="IPR014752">
    <property type="entry name" value="Arrestin-like_C"/>
</dbReference>
<dbReference type="InterPro" id="IPR050357">
    <property type="entry name" value="Arrestin_domain-protein"/>
</dbReference>
<dbReference type="InterPro" id="IPR011021">
    <property type="entry name" value="Arrestin-like_N"/>
</dbReference>
<dbReference type="SMART" id="SM01017">
    <property type="entry name" value="Arrestin_C"/>
    <property type="match status" value="1"/>
</dbReference>
<dbReference type="EMBL" id="LNIX01000007">
    <property type="protein sequence ID" value="OXA51749.1"/>
    <property type="molecule type" value="Genomic_DNA"/>
</dbReference>
<evidence type="ECO:0000313" key="4">
    <source>
        <dbReference type="EMBL" id="OXA51749.1"/>
    </source>
</evidence>
<dbReference type="AlphaFoldDB" id="A0A226E2U1"/>
<evidence type="ECO:0000313" key="5">
    <source>
        <dbReference type="Proteomes" id="UP000198287"/>
    </source>
</evidence>
<evidence type="ECO:0000256" key="2">
    <source>
        <dbReference type="SAM" id="MobiDB-lite"/>
    </source>
</evidence>
<keyword evidence="5" id="KW-1185">Reference proteome</keyword>
<dbReference type="Pfam" id="PF02752">
    <property type="entry name" value="Arrestin_C"/>
    <property type="match status" value="1"/>
</dbReference>
<name>A0A226E2U1_FOLCA</name>
<sequence length="445" mass="49188">MEMRVVLDRVGPYSPGDTVQGRVILVKSSVTLLPKPLGLHIQFDGKAYVKFTVADRWGYKGRWRTHSATETYFHSANYLVGDGQHEVAELSGGGVAEFPFSFSMPALLPSSYKGTHGSVDYTVTVTLKRAWGVHKEVVQPFQVCSQLDVASVHHLQRRGEAGTIRKSERVGMWWWGGTVFVHLNLRKRAYIPGEFVQFSAQIINDSKSSLHKAKLLLTQEVRFLAQGASHLVTHILKKEIKVKGPGVKGGERTVNWDDPTSLKIPPLPPTTTLGVGSVCSLIEVNYFVHLLVQPSSLTFKDRTIACKLPITLGTKRGVGARESWCYGDTNNRVGSIFSTLERSTMAPTPSTQGEWNYYQNVVFPLNRCFSAPLYENHRFGGGGHVSPFSLPEDLEDSSAAGPPPSYEEAMCDYQNSVMTPTQPRGLSLQKSNCTSPVTTEPLYNN</sequence>
<gene>
    <name evidence="4" type="ORF">Fcan01_13564</name>
</gene>
<dbReference type="Gene3D" id="2.60.40.640">
    <property type="match status" value="2"/>
</dbReference>
<feature type="compositionally biased region" description="Polar residues" evidence="2">
    <location>
        <begin position="413"/>
        <end position="445"/>
    </location>
</feature>
<dbReference type="InterPro" id="IPR014756">
    <property type="entry name" value="Ig_E-set"/>
</dbReference>
<comment type="caution">
    <text evidence="4">The sequence shown here is derived from an EMBL/GenBank/DDBJ whole genome shotgun (WGS) entry which is preliminary data.</text>
</comment>
<evidence type="ECO:0000256" key="1">
    <source>
        <dbReference type="ARBA" id="ARBA00005298"/>
    </source>
</evidence>
<protein>
    <submittedName>
        <fullName evidence="4">Arrestin domain-containing protein 3</fullName>
    </submittedName>
</protein>
<feature type="region of interest" description="Disordered" evidence="2">
    <location>
        <begin position="388"/>
        <end position="445"/>
    </location>
</feature>
<dbReference type="SUPFAM" id="SSF81296">
    <property type="entry name" value="E set domains"/>
    <property type="match status" value="2"/>
</dbReference>
<proteinExistence type="inferred from homology"/>
<reference evidence="4 5" key="1">
    <citation type="submission" date="2015-12" db="EMBL/GenBank/DDBJ databases">
        <title>The genome of Folsomia candida.</title>
        <authorList>
            <person name="Faddeeva A."/>
            <person name="Derks M.F."/>
            <person name="Anvar Y."/>
            <person name="Smit S."/>
            <person name="Van Straalen N."/>
            <person name="Roelofs D."/>
        </authorList>
    </citation>
    <scope>NUCLEOTIDE SEQUENCE [LARGE SCALE GENOMIC DNA]</scope>
    <source>
        <strain evidence="4 5">VU population</strain>
        <tissue evidence="4">Whole body</tissue>
    </source>
</reference>
<dbReference type="Pfam" id="PF00339">
    <property type="entry name" value="Arrestin_N"/>
    <property type="match status" value="1"/>
</dbReference>
<dbReference type="OrthoDB" id="2333384at2759"/>
<dbReference type="GO" id="GO:0015031">
    <property type="term" value="P:protein transport"/>
    <property type="evidence" value="ECO:0007669"/>
    <property type="project" value="TreeGrafter"/>
</dbReference>
<dbReference type="OMA" id="YYQNVVF"/>
<feature type="domain" description="Arrestin C-terminal-like" evidence="3">
    <location>
        <begin position="175"/>
        <end position="317"/>
    </location>
</feature>
<organism evidence="4 5">
    <name type="scientific">Folsomia candida</name>
    <name type="common">Springtail</name>
    <dbReference type="NCBI Taxonomy" id="158441"/>
    <lineage>
        <taxon>Eukaryota</taxon>
        <taxon>Metazoa</taxon>
        <taxon>Ecdysozoa</taxon>
        <taxon>Arthropoda</taxon>
        <taxon>Hexapoda</taxon>
        <taxon>Collembola</taxon>
        <taxon>Entomobryomorpha</taxon>
        <taxon>Isotomoidea</taxon>
        <taxon>Isotomidae</taxon>
        <taxon>Proisotominae</taxon>
        <taxon>Folsomia</taxon>
    </lineage>
</organism>
<dbReference type="Proteomes" id="UP000198287">
    <property type="component" value="Unassembled WGS sequence"/>
</dbReference>
<dbReference type="PANTHER" id="PTHR11188">
    <property type="entry name" value="ARRESTIN DOMAIN CONTAINING PROTEIN"/>
    <property type="match status" value="1"/>
</dbReference>
<comment type="similarity">
    <text evidence="1">Belongs to the arrestin family.</text>
</comment>
<evidence type="ECO:0000259" key="3">
    <source>
        <dbReference type="SMART" id="SM01017"/>
    </source>
</evidence>
<dbReference type="InterPro" id="IPR011022">
    <property type="entry name" value="Arrestin_C-like"/>
</dbReference>